<gene>
    <name evidence="1" type="ORF">IW245_003337</name>
</gene>
<dbReference type="AlphaFoldDB" id="A0A8J7GS03"/>
<dbReference type="EMBL" id="JADOUF010000001">
    <property type="protein sequence ID" value="MBG6137143.1"/>
    <property type="molecule type" value="Genomic_DNA"/>
</dbReference>
<evidence type="ECO:0000313" key="2">
    <source>
        <dbReference type="Proteomes" id="UP000622552"/>
    </source>
</evidence>
<comment type="caution">
    <text evidence="1">The sequence shown here is derived from an EMBL/GenBank/DDBJ whole genome shotgun (WGS) entry which is preliminary data.</text>
</comment>
<keyword evidence="2" id="KW-1185">Reference proteome</keyword>
<name>A0A8J7GS03_9ACTN</name>
<accession>A0A8J7GS03</accession>
<organism evidence="1 2">
    <name type="scientific">Longispora fulva</name>
    <dbReference type="NCBI Taxonomy" id="619741"/>
    <lineage>
        <taxon>Bacteria</taxon>
        <taxon>Bacillati</taxon>
        <taxon>Actinomycetota</taxon>
        <taxon>Actinomycetes</taxon>
        <taxon>Micromonosporales</taxon>
        <taxon>Micromonosporaceae</taxon>
        <taxon>Longispora</taxon>
    </lineage>
</organism>
<evidence type="ECO:0000313" key="1">
    <source>
        <dbReference type="EMBL" id="MBG6137143.1"/>
    </source>
</evidence>
<reference evidence="1" key="1">
    <citation type="submission" date="2020-11" db="EMBL/GenBank/DDBJ databases">
        <title>Sequencing the genomes of 1000 actinobacteria strains.</title>
        <authorList>
            <person name="Klenk H.-P."/>
        </authorList>
    </citation>
    <scope>NUCLEOTIDE SEQUENCE</scope>
    <source>
        <strain evidence="1">DSM 45356</strain>
    </source>
</reference>
<sequence>MKIIDRVLALVLPTATAKATLAKGRCVPGCGGDGIYWATHNSGKRPCC</sequence>
<protein>
    <submittedName>
        <fullName evidence="1">Uncharacterized protein</fullName>
    </submittedName>
</protein>
<proteinExistence type="predicted"/>
<dbReference type="RefSeq" id="WP_197004044.1">
    <property type="nucleotide sequence ID" value="NZ_BONS01000022.1"/>
</dbReference>
<dbReference type="Proteomes" id="UP000622552">
    <property type="component" value="Unassembled WGS sequence"/>
</dbReference>